<organism evidence="1 2">
    <name type="scientific">Deinobacterium chartae</name>
    <dbReference type="NCBI Taxonomy" id="521158"/>
    <lineage>
        <taxon>Bacteria</taxon>
        <taxon>Thermotogati</taxon>
        <taxon>Deinococcota</taxon>
        <taxon>Deinococci</taxon>
        <taxon>Deinococcales</taxon>
        <taxon>Deinococcaceae</taxon>
        <taxon>Deinobacterium</taxon>
    </lineage>
</organism>
<accession>A0A841I5S1</accession>
<evidence type="ECO:0000313" key="1">
    <source>
        <dbReference type="EMBL" id="MBB6099790.1"/>
    </source>
</evidence>
<dbReference type="EMBL" id="JACHHG010000015">
    <property type="protein sequence ID" value="MBB6099790.1"/>
    <property type="molecule type" value="Genomic_DNA"/>
</dbReference>
<keyword evidence="2" id="KW-1185">Reference proteome</keyword>
<proteinExistence type="predicted"/>
<dbReference type="RefSeq" id="WP_183988526.1">
    <property type="nucleotide sequence ID" value="NZ_JACHHG010000015.1"/>
</dbReference>
<sequence>MIGSLLRYYERLARARREVRGVTLLAAPRSPVLGCNAAYGADASPEGAQVRAEFWYRQQGQPTLYLTERELEGTRVVQEIQSGIYRARGLEGGEVVAEQVAWTQAGALAEVLARAWLDASWAPALRAHLSPLLEVHRDLRPLLAYREGQVVGGLLLIGGAAHLWGVLEPAALPPLLEAAAWQAGGTLETSVAAPFAVELEARRTLTYRMPDPGRTQEPKDP</sequence>
<dbReference type="AlphaFoldDB" id="A0A841I5S1"/>
<evidence type="ECO:0000313" key="2">
    <source>
        <dbReference type="Proteomes" id="UP000569951"/>
    </source>
</evidence>
<comment type="caution">
    <text evidence="1">The sequence shown here is derived from an EMBL/GenBank/DDBJ whole genome shotgun (WGS) entry which is preliminary data.</text>
</comment>
<name>A0A841I5S1_9DEIO</name>
<reference evidence="1 2" key="1">
    <citation type="submission" date="2020-08" db="EMBL/GenBank/DDBJ databases">
        <title>Genomic Encyclopedia of Type Strains, Phase IV (KMG-IV): sequencing the most valuable type-strain genomes for metagenomic binning, comparative biology and taxonomic classification.</title>
        <authorList>
            <person name="Goeker M."/>
        </authorList>
    </citation>
    <scope>NUCLEOTIDE SEQUENCE [LARGE SCALE GENOMIC DNA]</scope>
    <source>
        <strain evidence="1 2">DSM 21458</strain>
    </source>
</reference>
<gene>
    <name evidence="1" type="ORF">HNR42_003248</name>
</gene>
<protein>
    <submittedName>
        <fullName evidence="1">Uncharacterized protein</fullName>
    </submittedName>
</protein>
<dbReference type="Proteomes" id="UP000569951">
    <property type="component" value="Unassembled WGS sequence"/>
</dbReference>